<gene>
    <name evidence="2" type="ORF">SAMN05216178_6574</name>
</gene>
<evidence type="ECO:0000259" key="1">
    <source>
        <dbReference type="Pfam" id="PF14490"/>
    </source>
</evidence>
<organism evidence="2 3">
    <name type="scientific">Pseudomonas saponiphila</name>
    <dbReference type="NCBI Taxonomy" id="556534"/>
    <lineage>
        <taxon>Bacteria</taxon>
        <taxon>Pseudomonadati</taxon>
        <taxon>Pseudomonadota</taxon>
        <taxon>Gammaproteobacteria</taxon>
        <taxon>Pseudomonadales</taxon>
        <taxon>Pseudomonadaceae</taxon>
        <taxon>Pseudomonas</taxon>
    </lineage>
</organism>
<reference evidence="3" key="1">
    <citation type="submission" date="2016-10" db="EMBL/GenBank/DDBJ databases">
        <authorList>
            <person name="Varghese N."/>
            <person name="Submissions S."/>
        </authorList>
    </citation>
    <scope>NUCLEOTIDE SEQUENCE [LARGE SCALE GENOMIC DNA]</scope>
    <source>
        <strain evidence="3">DSM 9751</strain>
    </source>
</reference>
<keyword evidence="3" id="KW-1185">Reference proteome</keyword>
<evidence type="ECO:0000313" key="3">
    <source>
        <dbReference type="Proteomes" id="UP000198982"/>
    </source>
</evidence>
<accession>A0A1H4ZD59</accession>
<dbReference type="EMBL" id="FNTJ01000003">
    <property type="protein sequence ID" value="SED27558.1"/>
    <property type="molecule type" value="Genomic_DNA"/>
</dbReference>
<proteinExistence type="predicted"/>
<feature type="domain" description="ATP-dependent RecD2 DNA helicase-like helix-hairpin-helix" evidence="1">
    <location>
        <begin position="175"/>
        <end position="237"/>
    </location>
</feature>
<dbReference type="InterPro" id="IPR029493">
    <property type="entry name" value="RecD2-like_HHH"/>
</dbReference>
<sequence>MSDIGGIGAELSQERGTLVEIIYSDPDSPWSICRFKRTDGSTFTAIGDFGMPILYEDFVLQGKFEPDAPNADFNARRFSSMPPSSVESLPGYLSSLAKLSRSVTNKVVGFFGEDVINILDRHPERLTEAGISEADARKLGDIWRDQKADQLAQAKIDIEGIPEDKLTGLQRIIGFTEDLNERLRADPYLLYVHFDDILFATALRLAHRFGVPNASLSAVKGAVVAVLRRDTWAGHSYVEAHPLIAGVMELLNLKREQVRPLIADAVKELAVAGVITVADSKCQLKKIYQAERGLIALLDEWSTFTTEDCDDLVPSNNMAISLLEPLMKGAAAKSLAAGLKTMLSERLALVQCETIEDQFAIARGMTLWMKAYGADLTIATYTSELARELSSQVGDDAPVVTYGALVGLDPTSGVPAFHDKRPVETDVLLLVGADSFGTEELYRTILAMPISGRIYMLGLPRDLPAPTIGQPFETIFEQPKYKTLQASFWLPARSDRRLIANRLWSGALGQTGGEFDPRRPLSWIEAQADLIPEVIPELLKAFADQLGCDPLLDIRTVVPSAKAQSVGGDLTQWLARPIAKAFTSNDTPIAFNGKELFQGLPVVVKQVFCHENHPAFSVFKANSITGEAISLSDSNGQQFDLSVRKRVDVFQGAVVPPKFVRGRIYEVVILVVLKEHHPLISPELLASLINTTKTSLVVIGELDGLEVGFADRKTPRCRTRIPDWIENDVDQVGTQRHAE</sequence>
<dbReference type="AlphaFoldDB" id="A0A1H4ZD59"/>
<dbReference type="Pfam" id="PF14490">
    <property type="entry name" value="HHH_RecD2"/>
    <property type="match status" value="1"/>
</dbReference>
<name>A0A1H4ZD59_9PSED</name>
<dbReference type="Proteomes" id="UP000198982">
    <property type="component" value="Unassembled WGS sequence"/>
</dbReference>
<protein>
    <recommendedName>
        <fullName evidence="1">ATP-dependent RecD2 DNA helicase-like helix-hairpin-helix domain-containing protein</fullName>
    </recommendedName>
</protein>
<evidence type="ECO:0000313" key="2">
    <source>
        <dbReference type="EMBL" id="SED27558.1"/>
    </source>
</evidence>
<dbReference type="Gene3D" id="1.10.10.2220">
    <property type="match status" value="1"/>
</dbReference>
<dbReference type="RefSeq" id="WP_143038338.1">
    <property type="nucleotide sequence ID" value="NZ_FNTJ01000003.1"/>
</dbReference>